<evidence type="ECO:0000313" key="1">
    <source>
        <dbReference type="EMBL" id="GAG78288.1"/>
    </source>
</evidence>
<accession>X1B1Y9</accession>
<comment type="caution">
    <text evidence="1">The sequence shown here is derived from an EMBL/GenBank/DDBJ whole genome shotgun (WGS) entry which is preliminary data.</text>
</comment>
<proteinExistence type="predicted"/>
<dbReference type="EMBL" id="BART01013542">
    <property type="protein sequence ID" value="GAG78288.1"/>
    <property type="molecule type" value="Genomic_DNA"/>
</dbReference>
<sequence length="45" mass="5307">MFNACTKRIEILSKIYPKRIRELELIFDGKTNVYIDFSNVVGWQG</sequence>
<dbReference type="AlphaFoldDB" id="X1B1Y9"/>
<name>X1B1Y9_9ZZZZ</name>
<gene>
    <name evidence="1" type="ORF">S01H4_27630</name>
</gene>
<protein>
    <submittedName>
        <fullName evidence="1">Uncharacterized protein</fullName>
    </submittedName>
</protein>
<reference evidence="1" key="1">
    <citation type="journal article" date="2014" name="Front. Microbiol.">
        <title>High frequency of phylogenetically diverse reductive dehalogenase-homologous genes in deep subseafloor sedimentary metagenomes.</title>
        <authorList>
            <person name="Kawai M."/>
            <person name="Futagami T."/>
            <person name="Toyoda A."/>
            <person name="Takaki Y."/>
            <person name="Nishi S."/>
            <person name="Hori S."/>
            <person name="Arai W."/>
            <person name="Tsubouchi T."/>
            <person name="Morono Y."/>
            <person name="Uchiyama I."/>
            <person name="Ito T."/>
            <person name="Fujiyama A."/>
            <person name="Inagaki F."/>
            <person name="Takami H."/>
        </authorList>
    </citation>
    <scope>NUCLEOTIDE SEQUENCE</scope>
    <source>
        <strain evidence="1">Expedition CK06-06</strain>
    </source>
</reference>
<organism evidence="1">
    <name type="scientific">marine sediment metagenome</name>
    <dbReference type="NCBI Taxonomy" id="412755"/>
    <lineage>
        <taxon>unclassified sequences</taxon>
        <taxon>metagenomes</taxon>
        <taxon>ecological metagenomes</taxon>
    </lineage>
</organism>